<dbReference type="InterPro" id="IPR023996">
    <property type="entry name" value="TonB-dep_OMP_SusC/RagA"/>
</dbReference>
<evidence type="ECO:0000313" key="10">
    <source>
        <dbReference type="Proteomes" id="UP001398556"/>
    </source>
</evidence>
<dbReference type="Pfam" id="PF13715">
    <property type="entry name" value="CarbopepD_reg_2"/>
    <property type="match status" value="1"/>
</dbReference>
<dbReference type="InterPro" id="IPR012910">
    <property type="entry name" value="Plug_dom"/>
</dbReference>
<comment type="subcellular location">
    <subcellularLocation>
        <location evidence="1 7">Cell outer membrane</location>
        <topology evidence="1 7">Multi-pass membrane protein</topology>
    </subcellularLocation>
</comment>
<dbReference type="Gene3D" id="2.40.170.20">
    <property type="entry name" value="TonB-dependent receptor, beta-barrel domain"/>
    <property type="match status" value="1"/>
</dbReference>
<keyword evidence="5 7" id="KW-0472">Membrane</keyword>
<evidence type="ECO:0000256" key="5">
    <source>
        <dbReference type="ARBA" id="ARBA00023136"/>
    </source>
</evidence>
<feature type="domain" description="TonB-dependent receptor plug" evidence="8">
    <location>
        <begin position="127"/>
        <end position="234"/>
    </location>
</feature>
<dbReference type="InterPro" id="IPR023997">
    <property type="entry name" value="TonB-dep_OMP_SusC/RagA_CS"/>
</dbReference>
<dbReference type="InterPro" id="IPR037066">
    <property type="entry name" value="Plug_dom_sf"/>
</dbReference>
<keyword evidence="2 7" id="KW-0813">Transport</keyword>
<dbReference type="InterPro" id="IPR008969">
    <property type="entry name" value="CarboxyPept-like_regulatory"/>
</dbReference>
<comment type="caution">
    <text evidence="9">The sequence shown here is derived from an EMBL/GenBank/DDBJ whole genome shotgun (WGS) entry which is preliminary data.</text>
</comment>
<dbReference type="NCBIfam" id="TIGR04057">
    <property type="entry name" value="SusC_RagA_signa"/>
    <property type="match status" value="1"/>
</dbReference>
<sequence length="1005" mass="110084">MKNNKNATMLFLRGNFLRVSLILFLFICFQNLSAQSSIISGKVTDDTGFPLPGVNVLIKGTAKGVQTDFDGRFKIEATPKSILVISYIGMNDITIAVGDKKNLDVVLKPSSKELEEVVIVGYGTRKKSDLIASVTSVDPKNMLKVATSNVAEMLRGKAAGVTVTLNNGGPLGDSKIVLRGQNSLNGDKTAAYVIVDGVPAGAINDINPNDIESLEVLKDAAALAIYGARGANGVILITTKRGKTGVPTISYSGALGVQNYNRNFDIYSGDEFAQLKREAVRTNNGGVYLPDDQVFSDLELESIQTGKYIDWEKLILRTGITHDHQLSISSGTENTKVFTSFGFYQNEGLIPNSAGTRVSGRFNIDQKINKWLKVGVNTSMQFSRTDGPNVGGILLTAITTSPLGKVYNDDGSLRYLPGGFSENKNPLIDLQETNTRGDSRNDIVNIFADLTLFKGFNFRVNASRRSWNNKQRSYNTANSISGIINGGTGSGFIYFQDNEEWQLENIITYKPQFDSNKHNLDFTAVQSSSENKYSNFRNSASQIPNDILGINGLASALINVPTISESRTGLVSFAARAEYGYDSRYYMSLSARADGSTKFGVNNKWGYFPAVGLSWNAHNESFLKNLSFINKLKFSSSYGSIGNQTIDAGGTLTSGFSRDYILGGQQVSGIIPGDQLANPDLKWETTTTLNVKMDFGFLSNRINGTVEWYDGRTRDLLQSEALPTGLGYTYKLVNKGELQNTGIEASLNLGLVRSKDFKMDLGLIFTKNTNKLLSLGLNPDGTPVSDNLNQKWFVGKSLGGYYQRMGIGIYQIGEDIVNSAQPNALPGDIKQLDVNGDGIINDTFDRVFTPGVENWYGTVSLNMDYKGFDFSTDLNIVEGRTRYNNFLVGYSEGGSLRGIKNGIKQDYWTPENPGGNFPRPSEANDPQNLYTLALQDASYVRLQNVSLGYSLPKTALEAIGLNKFRIYVTGNNLYTWTDFQSFSPEKNPTDYPEAVNFVMGLQLGF</sequence>
<evidence type="ECO:0000256" key="3">
    <source>
        <dbReference type="ARBA" id="ARBA00022452"/>
    </source>
</evidence>
<evidence type="ECO:0000256" key="4">
    <source>
        <dbReference type="ARBA" id="ARBA00022692"/>
    </source>
</evidence>
<evidence type="ECO:0000256" key="6">
    <source>
        <dbReference type="ARBA" id="ARBA00023237"/>
    </source>
</evidence>
<dbReference type="Gene3D" id="2.60.40.1120">
    <property type="entry name" value="Carboxypeptidase-like, regulatory domain"/>
    <property type="match status" value="1"/>
</dbReference>
<dbReference type="NCBIfam" id="TIGR04056">
    <property type="entry name" value="OMP_RagA_SusC"/>
    <property type="match status" value="1"/>
</dbReference>
<keyword evidence="4 7" id="KW-0812">Transmembrane</keyword>
<reference evidence="9 10" key="1">
    <citation type="submission" date="2024-04" db="EMBL/GenBank/DDBJ databases">
        <title>Flavobacterium sp. DGU99 16S ribosomal RNA gene Genome sequencing and assembly.</title>
        <authorList>
            <person name="Park S."/>
        </authorList>
    </citation>
    <scope>NUCLEOTIDE SEQUENCE [LARGE SCALE GENOMIC DNA]</scope>
    <source>
        <strain evidence="9 10">DGU99</strain>
    </source>
</reference>
<protein>
    <submittedName>
        <fullName evidence="9">TonB-dependent receptor</fullName>
    </submittedName>
</protein>
<keyword evidence="10" id="KW-1185">Reference proteome</keyword>
<evidence type="ECO:0000313" key="9">
    <source>
        <dbReference type="EMBL" id="MEL1240334.1"/>
    </source>
</evidence>
<dbReference type="Pfam" id="PF07715">
    <property type="entry name" value="Plug"/>
    <property type="match status" value="1"/>
</dbReference>
<evidence type="ECO:0000256" key="1">
    <source>
        <dbReference type="ARBA" id="ARBA00004571"/>
    </source>
</evidence>
<evidence type="ECO:0000256" key="2">
    <source>
        <dbReference type="ARBA" id="ARBA00022448"/>
    </source>
</evidence>
<keyword evidence="3 7" id="KW-1134">Transmembrane beta strand</keyword>
<evidence type="ECO:0000256" key="7">
    <source>
        <dbReference type="PROSITE-ProRule" id="PRU01360"/>
    </source>
</evidence>
<gene>
    <name evidence="9" type="ORF">AAEO59_04670</name>
</gene>
<dbReference type="InterPro" id="IPR039426">
    <property type="entry name" value="TonB-dep_rcpt-like"/>
</dbReference>
<dbReference type="InterPro" id="IPR036942">
    <property type="entry name" value="Beta-barrel_TonB_sf"/>
</dbReference>
<keyword evidence="6 7" id="KW-0998">Cell outer membrane</keyword>
<dbReference type="SUPFAM" id="SSF49464">
    <property type="entry name" value="Carboxypeptidase regulatory domain-like"/>
    <property type="match status" value="1"/>
</dbReference>
<dbReference type="Proteomes" id="UP001398556">
    <property type="component" value="Unassembled WGS sequence"/>
</dbReference>
<organism evidence="9 10">
    <name type="scientific">Flavobacterium flavipallidum</name>
    <dbReference type="NCBI Taxonomy" id="3139140"/>
    <lineage>
        <taxon>Bacteria</taxon>
        <taxon>Pseudomonadati</taxon>
        <taxon>Bacteroidota</taxon>
        <taxon>Flavobacteriia</taxon>
        <taxon>Flavobacteriales</taxon>
        <taxon>Flavobacteriaceae</taxon>
        <taxon>Flavobacterium</taxon>
    </lineage>
</organism>
<name>A0ABU9HJP0_9FLAO</name>
<evidence type="ECO:0000259" key="8">
    <source>
        <dbReference type="Pfam" id="PF07715"/>
    </source>
</evidence>
<dbReference type="EMBL" id="JBBYHU010000006">
    <property type="protein sequence ID" value="MEL1240334.1"/>
    <property type="molecule type" value="Genomic_DNA"/>
</dbReference>
<proteinExistence type="inferred from homology"/>
<dbReference type="RefSeq" id="WP_341699579.1">
    <property type="nucleotide sequence ID" value="NZ_JBBYHU010000006.1"/>
</dbReference>
<accession>A0ABU9HJP0</accession>
<dbReference type="SUPFAM" id="SSF56935">
    <property type="entry name" value="Porins"/>
    <property type="match status" value="1"/>
</dbReference>
<dbReference type="PROSITE" id="PS52016">
    <property type="entry name" value="TONB_DEPENDENT_REC_3"/>
    <property type="match status" value="1"/>
</dbReference>
<keyword evidence="9" id="KW-0675">Receptor</keyword>
<dbReference type="Gene3D" id="2.170.130.10">
    <property type="entry name" value="TonB-dependent receptor, plug domain"/>
    <property type="match status" value="1"/>
</dbReference>
<comment type="similarity">
    <text evidence="7">Belongs to the TonB-dependent receptor family.</text>
</comment>